<feature type="region of interest" description="Disordered" evidence="1">
    <location>
        <begin position="118"/>
        <end position="173"/>
    </location>
</feature>
<proteinExistence type="predicted"/>
<keyword evidence="4" id="KW-1185">Reference proteome</keyword>
<feature type="compositionally biased region" description="Polar residues" evidence="1">
    <location>
        <begin position="292"/>
        <end position="303"/>
    </location>
</feature>
<feature type="compositionally biased region" description="Basic and acidic residues" evidence="1">
    <location>
        <begin position="132"/>
        <end position="157"/>
    </location>
</feature>
<feature type="compositionally biased region" description="Polar residues" evidence="1">
    <location>
        <begin position="242"/>
        <end position="252"/>
    </location>
</feature>
<reference evidence="3" key="1">
    <citation type="submission" date="2022-10" db="EMBL/GenBank/DDBJ databases">
        <title>Culturing micro-colonial fungi from biological soil crusts in the Mojave desert and describing Neophaeococcomyces mojavensis, and introducing the new genera and species Taxawa tesnikishii.</title>
        <authorList>
            <person name="Kurbessoian T."/>
            <person name="Stajich J.E."/>
        </authorList>
    </citation>
    <scope>NUCLEOTIDE SEQUENCE</scope>
    <source>
        <strain evidence="3">TK_35</strain>
    </source>
</reference>
<sequence>MPVDETVLDPPVTPAPVFAYRALRGVFFGSPDSSPEHVHNNDNKENLTPVLSPSPSKRKLVLDGAGSDALHLTPSTKRAKRDGGGAILSPTKGILRTPGLATPRAKALRDVNVKFKSVSPEEVSQRRNNNRLKTEAPRHVGAEKEDKQAASVKDKKTTIPKYEGVSTGTKSAAGNDQATAVSAFTPCAIEAYIAQTEKEMKKLVKYGQKMREYARKKDAENLELKGMIEVLKGENERLRTAQVGTSQTQTESKQIHGFESDTNGHGGQNVEEVTDKGDYGYVREEVGRVEARSQSWRSPSQSLAHRRKDETSRTIAATSTKSQTTAPELSRTKRHQGLDPPTLSNRSRKPSVLLPDPIKMEMVSEDRALPLRSTFGSVAIRDTSGTFDREIGATGSTRLAPDRLAAARERLRRRAEARKASAVEMHATSTSAHGHQRKHSISHGQREGTLIDIDETDDDDDDKGPEGLKRLTGSGPRRESREQSLVDWVNL</sequence>
<feature type="region of interest" description="Disordered" evidence="1">
    <location>
        <begin position="29"/>
        <end position="57"/>
    </location>
</feature>
<dbReference type="EMBL" id="JAPDRN010000034">
    <property type="protein sequence ID" value="KAJ9635299.1"/>
    <property type="molecule type" value="Genomic_DNA"/>
</dbReference>
<dbReference type="Proteomes" id="UP001172681">
    <property type="component" value="Unassembled WGS sequence"/>
</dbReference>
<evidence type="ECO:0000313" key="4">
    <source>
        <dbReference type="Proteomes" id="UP001172681"/>
    </source>
</evidence>
<feature type="compositionally biased region" description="Basic and acidic residues" evidence="1">
    <location>
        <begin position="273"/>
        <end position="291"/>
    </location>
</feature>
<organism evidence="3 4">
    <name type="scientific">Knufia peltigerae</name>
    <dbReference type="NCBI Taxonomy" id="1002370"/>
    <lineage>
        <taxon>Eukaryota</taxon>
        <taxon>Fungi</taxon>
        <taxon>Dikarya</taxon>
        <taxon>Ascomycota</taxon>
        <taxon>Pezizomycotina</taxon>
        <taxon>Eurotiomycetes</taxon>
        <taxon>Chaetothyriomycetidae</taxon>
        <taxon>Chaetothyriales</taxon>
        <taxon>Trichomeriaceae</taxon>
        <taxon>Knufia</taxon>
    </lineage>
</organism>
<evidence type="ECO:0000259" key="2">
    <source>
        <dbReference type="Pfam" id="PF11500"/>
    </source>
</evidence>
<feature type="compositionally biased region" description="Basic and acidic residues" evidence="1">
    <location>
        <begin position="34"/>
        <end position="45"/>
    </location>
</feature>
<comment type="caution">
    <text evidence="3">The sequence shown here is derived from an EMBL/GenBank/DDBJ whole genome shotgun (WGS) entry which is preliminary data.</text>
</comment>
<gene>
    <name evidence="3" type="ORF">H2204_005860</name>
</gene>
<dbReference type="AlphaFoldDB" id="A0AA38Y4R5"/>
<accession>A0AA38Y4R5</accession>
<evidence type="ECO:0000256" key="1">
    <source>
        <dbReference type="SAM" id="MobiDB-lite"/>
    </source>
</evidence>
<feature type="region of interest" description="Disordered" evidence="1">
    <location>
        <begin position="410"/>
        <end position="491"/>
    </location>
</feature>
<feature type="region of interest" description="Disordered" evidence="1">
    <location>
        <begin position="240"/>
        <end position="352"/>
    </location>
</feature>
<feature type="region of interest" description="Disordered" evidence="1">
    <location>
        <begin position="74"/>
        <end position="98"/>
    </location>
</feature>
<evidence type="ECO:0000313" key="3">
    <source>
        <dbReference type="EMBL" id="KAJ9635299.1"/>
    </source>
</evidence>
<protein>
    <recommendedName>
        <fullName evidence="2">Spindle pole body-associated protein cut12 domain-containing protein</fullName>
    </recommendedName>
</protein>
<feature type="compositionally biased region" description="Acidic residues" evidence="1">
    <location>
        <begin position="452"/>
        <end position="463"/>
    </location>
</feature>
<feature type="compositionally biased region" description="Polar residues" evidence="1">
    <location>
        <begin position="313"/>
        <end position="327"/>
    </location>
</feature>
<dbReference type="Pfam" id="PF11500">
    <property type="entry name" value="Cut12"/>
    <property type="match status" value="1"/>
</dbReference>
<name>A0AA38Y4R5_9EURO</name>
<dbReference type="InterPro" id="IPR021589">
    <property type="entry name" value="Cut12"/>
</dbReference>
<feature type="domain" description="Spindle pole body-associated protein cut12" evidence="2">
    <location>
        <begin position="190"/>
        <end position="243"/>
    </location>
</feature>